<keyword evidence="7" id="KW-1185">Reference proteome</keyword>
<keyword evidence="1" id="KW-0808">Transferase</keyword>
<gene>
    <name evidence="6" type="ORF">E1218_11105</name>
</gene>
<evidence type="ECO:0000313" key="7">
    <source>
        <dbReference type="Proteomes" id="UP000295172"/>
    </source>
</evidence>
<dbReference type="Gene3D" id="1.10.10.10">
    <property type="entry name" value="Winged helix-like DNA-binding domain superfamily/Winged helix DNA-binding domain"/>
    <property type="match status" value="1"/>
</dbReference>
<dbReference type="GO" id="GO:0016301">
    <property type="term" value="F:kinase activity"/>
    <property type="evidence" value="ECO:0007669"/>
    <property type="project" value="UniProtKB-KW"/>
</dbReference>
<evidence type="ECO:0000256" key="4">
    <source>
        <dbReference type="ARBA" id="ARBA00023163"/>
    </source>
</evidence>
<dbReference type="InterPro" id="IPR003018">
    <property type="entry name" value="GAF"/>
</dbReference>
<evidence type="ECO:0000259" key="5">
    <source>
        <dbReference type="PROSITE" id="PS50921"/>
    </source>
</evidence>
<reference evidence="6 7" key="1">
    <citation type="submission" date="2019-02" db="EMBL/GenBank/DDBJ databases">
        <title>Draft genome sequences of novel Actinobacteria.</title>
        <authorList>
            <person name="Sahin N."/>
            <person name="Ay H."/>
            <person name="Saygin H."/>
        </authorList>
    </citation>
    <scope>NUCLEOTIDE SEQUENCE [LARGE SCALE GENOMIC DNA]</scope>
    <source>
        <strain evidence="6 7">16K104</strain>
    </source>
</reference>
<dbReference type="Pfam" id="PF13185">
    <property type="entry name" value="GAF_2"/>
    <property type="match status" value="1"/>
</dbReference>
<dbReference type="InterPro" id="IPR036388">
    <property type="entry name" value="WH-like_DNA-bd_sf"/>
</dbReference>
<dbReference type="Pfam" id="PF03861">
    <property type="entry name" value="ANTAR"/>
    <property type="match status" value="1"/>
</dbReference>
<dbReference type="Gene3D" id="3.30.450.40">
    <property type="match status" value="1"/>
</dbReference>
<proteinExistence type="predicted"/>
<dbReference type="GO" id="GO:0003723">
    <property type="term" value="F:RNA binding"/>
    <property type="evidence" value="ECO:0007669"/>
    <property type="project" value="InterPro"/>
</dbReference>
<keyword evidence="4" id="KW-0804">Transcription</keyword>
<dbReference type="SMART" id="SM01012">
    <property type="entry name" value="ANTAR"/>
    <property type="match status" value="1"/>
</dbReference>
<dbReference type="EMBL" id="SMKR01000037">
    <property type="protein sequence ID" value="TDD27146.1"/>
    <property type="molecule type" value="Genomic_DNA"/>
</dbReference>
<dbReference type="AlphaFoldDB" id="A0A4R4X9E3"/>
<dbReference type="InterPro" id="IPR005561">
    <property type="entry name" value="ANTAR"/>
</dbReference>
<dbReference type="Proteomes" id="UP000295172">
    <property type="component" value="Unassembled WGS sequence"/>
</dbReference>
<keyword evidence="2" id="KW-0418">Kinase</keyword>
<keyword evidence="3" id="KW-0805">Transcription regulation</keyword>
<evidence type="ECO:0000256" key="2">
    <source>
        <dbReference type="ARBA" id="ARBA00022777"/>
    </source>
</evidence>
<comment type="caution">
    <text evidence="6">The sequence shown here is derived from an EMBL/GenBank/DDBJ whole genome shotgun (WGS) entry which is preliminary data.</text>
</comment>
<dbReference type="InterPro" id="IPR029016">
    <property type="entry name" value="GAF-like_dom_sf"/>
</dbReference>
<dbReference type="SUPFAM" id="SSF52172">
    <property type="entry name" value="CheY-like"/>
    <property type="match status" value="1"/>
</dbReference>
<dbReference type="InterPro" id="IPR012074">
    <property type="entry name" value="GAF_ANTAR"/>
</dbReference>
<protein>
    <submittedName>
        <fullName evidence="6">ANTAR domain-containing protein</fullName>
    </submittedName>
</protein>
<dbReference type="InterPro" id="IPR011006">
    <property type="entry name" value="CheY-like_superfamily"/>
</dbReference>
<evidence type="ECO:0000256" key="3">
    <source>
        <dbReference type="ARBA" id="ARBA00023015"/>
    </source>
</evidence>
<sequence>MAHDGAMGEGILELAQELAEVSRLVEDDDVATTLGRFVSRVVNTVPDCEEASITVLLRGEAEIVARYHKTADAQAEPVRATLAEQLVAPGGPLHDALTYGEPRRVADLASDQRWPEFDAAAINAGYRSCLFLPLPGVSEAPAAFSLFSAKQDAFDSTSYDLVLLFALHAGVAFDNVQLFNDSRSLIEQLRTALATRTVIGQAQGVLMHRYGITTSVAFDVLKRASQDSNVKLRQLSEEFVEAQNQGRLSEALRRYGLRSGE</sequence>
<dbReference type="SUPFAM" id="SSF55781">
    <property type="entry name" value="GAF domain-like"/>
    <property type="match status" value="1"/>
</dbReference>
<feature type="domain" description="ANTAR" evidence="5">
    <location>
        <begin position="179"/>
        <end position="240"/>
    </location>
</feature>
<name>A0A4R4X9E3_9ACTN</name>
<organism evidence="6 7">
    <name type="scientific">Kribbella turkmenica</name>
    <dbReference type="NCBI Taxonomy" id="2530375"/>
    <lineage>
        <taxon>Bacteria</taxon>
        <taxon>Bacillati</taxon>
        <taxon>Actinomycetota</taxon>
        <taxon>Actinomycetes</taxon>
        <taxon>Propionibacteriales</taxon>
        <taxon>Kribbellaceae</taxon>
        <taxon>Kribbella</taxon>
    </lineage>
</organism>
<accession>A0A4R4X9E3</accession>
<evidence type="ECO:0000256" key="1">
    <source>
        <dbReference type="ARBA" id="ARBA00022679"/>
    </source>
</evidence>
<evidence type="ECO:0000313" key="6">
    <source>
        <dbReference type="EMBL" id="TDD27146.1"/>
    </source>
</evidence>
<dbReference type="PIRSF" id="PIRSF036625">
    <property type="entry name" value="GAF_ANTAR"/>
    <property type="match status" value="1"/>
</dbReference>
<dbReference type="PROSITE" id="PS50921">
    <property type="entry name" value="ANTAR"/>
    <property type="match status" value="1"/>
</dbReference>
<dbReference type="OrthoDB" id="7466251at2"/>